<sequence>AQLKFFDLSNPPSQMLVKGNARLAGLEKDLGLSNGQYQIALAVFFIGEVVMKIPSNVILHRFAPSKWISLIIFFWSIVTCFTATIQNFEDLIVTRVFLGITEAGLTPGIMYLLSMWYSPKKLATRFAIYYSGGVSAGAFGGLLAYAITGNLHGVAGLQGWRWLSIIEGFCGFIIALIAYFTLPDFPATSKFLTDQERIFLMSQLGDCPSSTKQCKSTKEFVRDGVIPTFKDWKVYYAMLIKAACGVAMNSIILFLPTLVHSMGFEVLNSQLMTAPPYLVAVFFSLSVALHSDKVGERPFHIVGPALVAILGFVLMGVSSSPGISYFATFLCSSGVWTIPPVVLTWIADIFSFSYEKRLVAHTVVLALANLS</sequence>
<feature type="transmembrane region" description="Helical" evidence="6">
    <location>
        <begin position="325"/>
        <end position="347"/>
    </location>
</feature>
<comment type="subcellular location">
    <subcellularLocation>
        <location evidence="1">Membrane</location>
        <topology evidence="1">Multi-pass membrane protein</topology>
    </subcellularLocation>
</comment>
<keyword evidence="5 6" id="KW-0472">Membrane</keyword>
<dbReference type="PROSITE" id="PS50850">
    <property type="entry name" value="MFS"/>
    <property type="match status" value="1"/>
</dbReference>
<evidence type="ECO:0000256" key="1">
    <source>
        <dbReference type="ARBA" id="ARBA00004141"/>
    </source>
</evidence>
<feature type="transmembrane region" description="Helical" evidence="6">
    <location>
        <begin position="67"/>
        <end position="86"/>
    </location>
</feature>
<dbReference type="FunFam" id="1.20.1250.20:FF:000057">
    <property type="entry name" value="MFS general substrate transporter"/>
    <property type="match status" value="1"/>
</dbReference>
<feature type="transmembrane region" description="Helical" evidence="6">
    <location>
        <begin position="37"/>
        <end position="55"/>
    </location>
</feature>
<name>A0A9N9ISI9_9GLOM</name>
<evidence type="ECO:0000313" key="8">
    <source>
        <dbReference type="EMBL" id="CAG8747908.1"/>
    </source>
</evidence>
<evidence type="ECO:0000256" key="3">
    <source>
        <dbReference type="ARBA" id="ARBA00022692"/>
    </source>
</evidence>
<reference evidence="8" key="1">
    <citation type="submission" date="2021-06" db="EMBL/GenBank/DDBJ databases">
        <authorList>
            <person name="Kallberg Y."/>
            <person name="Tangrot J."/>
            <person name="Rosling A."/>
        </authorList>
    </citation>
    <scope>NUCLEOTIDE SEQUENCE</scope>
    <source>
        <strain evidence="8">CL551</strain>
    </source>
</reference>
<dbReference type="InterPro" id="IPR020846">
    <property type="entry name" value="MFS_dom"/>
</dbReference>
<dbReference type="EMBL" id="CAJVPV010033915">
    <property type="protein sequence ID" value="CAG8747908.1"/>
    <property type="molecule type" value="Genomic_DNA"/>
</dbReference>
<feature type="transmembrane region" description="Helical" evidence="6">
    <location>
        <begin position="92"/>
        <end position="114"/>
    </location>
</feature>
<proteinExistence type="predicted"/>
<keyword evidence="3 6" id="KW-0812">Transmembrane</keyword>
<feature type="transmembrane region" description="Helical" evidence="6">
    <location>
        <begin position="234"/>
        <end position="259"/>
    </location>
</feature>
<evidence type="ECO:0000259" key="7">
    <source>
        <dbReference type="PROSITE" id="PS50850"/>
    </source>
</evidence>
<dbReference type="AlphaFoldDB" id="A0A9N9ISI9"/>
<keyword evidence="2" id="KW-0813">Transport</keyword>
<dbReference type="OrthoDB" id="2985014at2759"/>
<evidence type="ECO:0000256" key="6">
    <source>
        <dbReference type="SAM" id="Phobius"/>
    </source>
</evidence>
<dbReference type="PANTHER" id="PTHR43791:SF36">
    <property type="entry name" value="TRANSPORTER, PUTATIVE (AFU_ORTHOLOGUE AFUA_6G08340)-RELATED"/>
    <property type="match status" value="1"/>
</dbReference>
<dbReference type="GO" id="GO:0022857">
    <property type="term" value="F:transmembrane transporter activity"/>
    <property type="evidence" value="ECO:0007669"/>
    <property type="project" value="InterPro"/>
</dbReference>
<dbReference type="Pfam" id="PF07690">
    <property type="entry name" value="MFS_1"/>
    <property type="match status" value="1"/>
</dbReference>
<dbReference type="GO" id="GO:0016020">
    <property type="term" value="C:membrane"/>
    <property type="evidence" value="ECO:0007669"/>
    <property type="project" value="UniProtKB-SubCell"/>
</dbReference>
<feature type="transmembrane region" description="Helical" evidence="6">
    <location>
        <begin position="301"/>
        <end position="319"/>
    </location>
</feature>
<dbReference type="Proteomes" id="UP000789342">
    <property type="component" value="Unassembled WGS sequence"/>
</dbReference>
<dbReference type="InterPro" id="IPR036259">
    <property type="entry name" value="MFS_trans_sf"/>
</dbReference>
<evidence type="ECO:0000256" key="2">
    <source>
        <dbReference type="ARBA" id="ARBA00022448"/>
    </source>
</evidence>
<feature type="non-terminal residue" evidence="8">
    <location>
        <position position="1"/>
    </location>
</feature>
<comment type="caution">
    <text evidence="8">The sequence shown here is derived from an EMBL/GenBank/DDBJ whole genome shotgun (WGS) entry which is preliminary data.</text>
</comment>
<dbReference type="Gene3D" id="1.20.1250.20">
    <property type="entry name" value="MFS general substrate transporter like domains"/>
    <property type="match status" value="2"/>
</dbReference>
<feature type="transmembrane region" description="Helical" evidence="6">
    <location>
        <begin position="159"/>
        <end position="182"/>
    </location>
</feature>
<evidence type="ECO:0000256" key="4">
    <source>
        <dbReference type="ARBA" id="ARBA00022989"/>
    </source>
</evidence>
<evidence type="ECO:0000256" key="5">
    <source>
        <dbReference type="ARBA" id="ARBA00023136"/>
    </source>
</evidence>
<organism evidence="8 9">
    <name type="scientific">Acaulospora morrowiae</name>
    <dbReference type="NCBI Taxonomy" id="94023"/>
    <lineage>
        <taxon>Eukaryota</taxon>
        <taxon>Fungi</taxon>
        <taxon>Fungi incertae sedis</taxon>
        <taxon>Mucoromycota</taxon>
        <taxon>Glomeromycotina</taxon>
        <taxon>Glomeromycetes</taxon>
        <taxon>Diversisporales</taxon>
        <taxon>Acaulosporaceae</taxon>
        <taxon>Acaulospora</taxon>
    </lineage>
</organism>
<feature type="transmembrane region" description="Helical" evidence="6">
    <location>
        <begin position="271"/>
        <end position="289"/>
    </location>
</feature>
<gene>
    <name evidence="8" type="ORF">AMORRO_LOCUS15156</name>
</gene>
<accession>A0A9N9ISI9</accession>
<dbReference type="PANTHER" id="PTHR43791">
    <property type="entry name" value="PERMEASE-RELATED"/>
    <property type="match status" value="1"/>
</dbReference>
<keyword evidence="9" id="KW-1185">Reference proteome</keyword>
<protein>
    <submittedName>
        <fullName evidence="8">8371_t:CDS:1</fullName>
    </submittedName>
</protein>
<keyword evidence="4 6" id="KW-1133">Transmembrane helix</keyword>
<dbReference type="SUPFAM" id="SSF103473">
    <property type="entry name" value="MFS general substrate transporter"/>
    <property type="match status" value="1"/>
</dbReference>
<feature type="non-terminal residue" evidence="8">
    <location>
        <position position="371"/>
    </location>
</feature>
<dbReference type="InterPro" id="IPR011701">
    <property type="entry name" value="MFS"/>
</dbReference>
<feature type="transmembrane region" description="Helical" evidence="6">
    <location>
        <begin position="126"/>
        <end position="147"/>
    </location>
</feature>
<evidence type="ECO:0000313" key="9">
    <source>
        <dbReference type="Proteomes" id="UP000789342"/>
    </source>
</evidence>
<feature type="domain" description="Major facilitator superfamily (MFS) profile" evidence="7">
    <location>
        <begin position="1"/>
        <end position="371"/>
    </location>
</feature>